<dbReference type="Gene3D" id="3.30.2310.20">
    <property type="entry name" value="RelE-like"/>
    <property type="match status" value="1"/>
</dbReference>
<reference evidence="3" key="1">
    <citation type="submission" date="2016-10" db="EMBL/GenBank/DDBJ databases">
        <title>Sequence of Gallionella enrichment culture.</title>
        <authorList>
            <person name="Poehlein A."/>
            <person name="Muehling M."/>
            <person name="Daniel R."/>
        </authorList>
    </citation>
    <scope>NUCLEOTIDE SEQUENCE</scope>
</reference>
<feature type="transmembrane region" description="Helical" evidence="2">
    <location>
        <begin position="64"/>
        <end position="85"/>
    </location>
</feature>
<proteinExistence type="predicted"/>
<keyword evidence="2" id="KW-0472">Membrane</keyword>
<dbReference type="AlphaFoldDB" id="A0A1J5QVU7"/>
<keyword evidence="1" id="KW-1277">Toxin-antitoxin system</keyword>
<evidence type="ECO:0000313" key="3">
    <source>
        <dbReference type="EMBL" id="OIQ87782.1"/>
    </source>
</evidence>
<evidence type="ECO:0000256" key="1">
    <source>
        <dbReference type="ARBA" id="ARBA00022649"/>
    </source>
</evidence>
<accession>A0A1J5QVU7</accession>
<keyword evidence="2" id="KW-0812">Transmembrane</keyword>
<dbReference type="InterPro" id="IPR007712">
    <property type="entry name" value="RelE/ParE_toxin"/>
</dbReference>
<dbReference type="Pfam" id="PF05016">
    <property type="entry name" value="ParE_toxin"/>
    <property type="match status" value="1"/>
</dbReference>
<protein>
    <submittedName>
        <fullName evidence="3">Plasmid stabilization system protein</fullName>
    </submittedName>
</protein>
<organism evidence="3">
    <name type="scientific">mine drainage metagenome</name>
    <dbReference type="NCBI Taxonomy" id="410659"/>
    <lineage>
        <taxon>unclassified sequences</taxon>
        <taxon>metagenomes</taxon>
        <taxon>ecological metagenomes</taxon>
    </lineage>
</organism>
<dbReference type="EMBL" id="MLJW01000404">
    <property type="protein sequence ID" value="OIQ87782.1"/>
    <property type="molecule type" value="Genomic_DNA"/>
</dbReference>
<sequence length="98" mass="11441">MKVRFLEAAQHELDEAVEYYNAEVPKLGHAFLMETLAALERIRQFPNGWHPLSQNTRRCRLLRFPYGVVYAAAANEITVIALAHLHRKPGYWRQRPVK</sequence>
<keyword evidence="2" id="KW-1133">Transmembrane helix</keyword>
<name>A0A1J5QVU7_9ZZZZ</name>
<evidence type="ECO:0000256" key="2">
    <source>
        <dbReference type="SAM" id="Phobius"/>
    </source>
</evidence>
<gene>
    <name evidence="3" type="ORF">GALL_303540</name>
</gene>
<comment type="caution">
    <text evidence="3">The sequence shown here is derived from an EMBL/GenBank/DDBJ whole genome shotgun (WGS) entry which is preliminary data.</text>
</comment>
<dbReference type="InterPro" id="IPR035093">
    <property type="entry name" value="RelE/ParE_toxin_dom_sf"/>
</dbReference>